<comment type="caution">
    <text evidence="1">The sequence shown here is derived from an EMBL/GenBank/DDBJ whole genome shotgun (WGS) entry which is preliminary data.</text>
</comment>
<name>A0A6B0GS01_9EURY</name>
<proteinExistence type="predicted"/>
<dbReference type="RefSeq" id="WP_158205147.1">
    <property type="nucleotide sequence ID" value="NZ_WSZK01000023.1"/>
</dbReference>
<dbReference type="Proteomes" id="UP000451471">
    <property type="component" value="Unassembled WGS sequence"/>
</dbReference>
<dbReference type="AlphaFoldDB" id="A0A6B0GS01"/>
<evidence type="ECO:0000313" key="1">
    <source>
        <dbReference type="EMBL" id="MWG35473.1"/>
    </source>
</evidence>
<protein>
    <submittedName>
        <fullName evidence="1">Uncharacterized protein</fullName>
    </submittedName>
</protein>
<organism evidence="1 2">
    <name type="scientific">Halomarina oriensis</name>
    <dbReference type="NCBI Taxonomy" id="671145"/>
    <lineage>
        <taxon>Archaea</taxon>
        <taxon>Methanobacteriati</taxon>
        <taxon>Methanobacteriota</taxon>
        <taxon>Stenosarchaea group</taxon>
        <taxon>Halobacteria</taxon>
        <taxon>Halobacteriales</taxon>
        <taxon>Natronomonadaceae</taxon>
        <taxon>Halomarina</taxon>
    </lineage>
</organism>
<sequence>MTTGSNEQELGGTGRSWVYCETCDWARIVRSATARSAFALAEDDARTHAALTTYEDDPHSVHVIDTGSGEVVVHD</sequence>
<keyword evidence="2" id="KW-1185">Reference proteome</keyword>
<accession>A0A6B0GS01</accession>
<dbReference type="EMBL" id="WSZK01000023">
    <property type="protein sequence ID" value="MWG35473.1"/>
    <property type="molecule type" value="Genomic_DNA"/>
</dbReference>
<evidence type="ECO:0000313" key="2">
    <source>
        <dbReference type="Proteomes" id="UP000451471"/>
    </source>
</evidence>
<gene>
    <name evidence="1" type="ORF">GQS65_13425</name>
</gene>
<reference evidence="1 2" key="1">
    <citation type="submission" date="2019-12" db="EMBL/GenBank/DDBJ databases">
        <title>Halocatena pleomorpha gen. nov. sp. nov., an extremely halophilic archaeon of family Halobacteriaceae isolated from saltpan soil.</title>
        <authorList>
            <person name="Pal Y."/>
            <person name="Verma A."/>
            <person name="Krishnamurthi S."/>
            <person name="Kumar P."/>
        </authorList>
    </citation>
    <scope>NUCLEOTIDE SEQUENCE [LARGE SCALE GENOMIC DNA]</scope>
    <source>
        <strain evidence="1 2">JCM 16495</strain>
    </source>
</reference>